<evidence type="ECO:0000313" key="1">
    <source>
        <dbReference type="EMBL" id="BBL08526.1"/>
    </source>
</evidence>
<gene>
    <name evidence="1" type="ORF">A5CPYCFAH4_07500</name>
</gene>
<name>A0ACA8QUP2_9BACT</name>
<dbReference type="EMBL" id="AP019737">
    <property type="protein sequence ID" value="BBL08526.1"/>
    <property type="molecule type" value="Genomic_DNA"/>
</dbReference>
<accession>A0ACA8QUP2</accession>
<protein>
    <submittedName>
        <fullName evidence="1">PHP-like protein</fullName>
    </submittedName>
</protein>
<sequence length="299" mass="32331">MEHRIGMDLHIHSAYSSDGEIPVAGIAERCAASGTAIFSLTDHNCVRGLDEAAGCASKAGLGFVPGIEVDCNFEGIDLHLLGYGIDRRSRDFASLEQDVAAKVTEAFGETVHRLRKLGFAVDGAAVLAAAGGKLPTLELVAEVMLSDAAYDTPLLAPYREGGARGDMPYINFYLDYGAQGRPAFVPVDFMDYRDAVALIRDNGGVPVVAHPGLNFRGRERVAERLLDFGAEGLEVFNNYHDTTQIGYFAPLVQRRGALMTCGSDFHGKTKPLIGIGQFRFDDRFESYLRASAARLLVLP</sequence>
<keyword evidence="2" id="KW-1185">Reference proteome</keyword>
<dbReference type="Proteomes" id="UP000317465">
    <property type="component" value="Chromosome"/>
</dbReference>
<proteinExistence type="predicted"/>
<organism evidence="1 2">
    <name type="scientific">Alistipes onderdonkii subsp. vulgaris</name>
    <dbReference type="NCBI Taxonomy" id="2585117"/>
    <lineage>
        <taxon>Bacteria</taxon>
        <taxon>Pseudomonadati</taxon>
        <taxon>Bacteroidota</taxon>
        <taxon>Bacteroidia</taxon>
        <taxon>Bacteroidales</taxon>
        <taxon>Rikenellaceae</taxon>
        <taxon>Alistipes</taxon>
    </lineage>
</organism>
<evidence type="ECO:0000313" key="2">
    <source>
        <dbReference type="Proteomes" id="UP000317465"/>
    </source>
</evidence>
<reference evidence="1 2" key="1">
    <citation type="journal article" date="2020" name="Int. J. Syst. Evol. Microbiol.">
        <title>Alistipes communis sp. nov., Alistipes dispar sp. nov. and Alistipes onderdonkii subsp. vulgaris subsp. nov., isolated from human faeces, and creation of Alistipes onderdonkii subsp. onderdonkii subsp. nov.</title>
        <authorList>
            <person name="Sakamoto M."/>
            <person name="Ikeyama N."/>
            <person name="Ogata Y."/>
            <person name="Suda W."/>
            <person name="Iino T."/>
            <person name="Hattori M."/>
            <person name="Ohkuma M."/>
        </authorList>
    </citation>
    <scope>NUCLEOTIDE SEQUENCE [LARGE SCALE GENOMIC DNA]</scope>
    <source>
        <strain evidence="1 2">5CPYCFAH4</strain>
    </source>
</reference>